<evidence type="ECO:0000313" key="2">
    <source>
        <dbReference type="Proteomes" id="UP000245464"/>
    </source>
</evidence>
<organism evidence="1 2">
    <name type="scientific">Pyrenophora tritici-repentis</name>
    <dbReference type="NCBI Taxonomy" id="45151"/>
    <lineage>
        <taxon>Eukaryota</taxon>
        <taxon>Fungi</taxon>
        <taxon>Dikarya</taxon>
        <taxon>Ascomycota</taxon>
        <taxon>Pezizomycotina</taxon>
        <taxon>Dothideomycetes</taxon>
        <taxon>Pleosporomycetidae</taxon>
        <taxon>Pleosporales</taxon>
        <taxon>Pleosporineae</taxon>
        <taxon>Pleosporaceae</taxon>
        <taxon>Pyrenophora</taxon>
    </lineage>
</organism>
<dbReference type="RefSeq" id="XP_001934900.1">
    <property type="nucleotide sequence ID" value="XM_001934865.2"/>
</dbReference>
<evidence type="ECO:0000313" key="1">
    <source>
        <dbReference type="EMBL" id="KAF7569068.1"/>
    </source>
</evidence>
<accession>A0A5M9KRH8</accession>
<name>A0A5M9KRH8_9PLEO</name>
<dbReference type="EMBL" id="NQIK02000006">
    <property type="protein sequence ID" value="KAF7569068.1"/>
    <property type="molecule type" value="Genomic_DNA"/>
</dbReference>
<gene>
    <name evidence="1" type="ORF">PtrM4_114830</name>
</gene>
<comment type="caution">
    <text evidence="1">The sequence shown here is derived from an EMBL/GenBank/DDBJ whole genome shotgun (WGS) entry which is preliminary data.</text>
</comment>
<dbReference type="Proteomes" id="UP000245464">
    <property type="component" value="Chromosome 6"/>
</dbReference>
<reference evidence="1 2" key="1">
    <citation type="journal article" date="2018" name="BMC Genomics">
        <title>Comparative genomics of the wheat fungal pathogen Pyrenophora tritici-repentis reveals chromosomal variations and genome plasticity.</title>
        <authorList>
            <person name="Moolhuijzen P."/>
            <person name="See P.T."/>
            <person name="Hane J.K."/>
            <person name="Shi G."/>
            <person name="Liu Z."/>
            <person name="Oliver R.P."/>
            <person name="Moffat C.S."/>
        </authorList>
    </citation>
    <scope>NUCLEOTIDE SEQUENCE [LARGE SCALE GENOMIC DNA]</scope>
    <source>
        <strain evidence="1">M4</strain>
    </source>
</reference>
<sequence>MLLSALTAIFLAFLSQLCYAQVWIKEESWRCVNSDQDTIKACEDVVGEGYIGLGLDTDGSDNMKVFCCLPDNVKDPLKFWDRCHHYYHPGGKTETVRSGPNMCRGRTVGGEK</sequence>
<protein>
    <submittedName>
        <fullName evidence="1">Uncharacterized protein</fullName>
    </submittedName>
</protein>
<dbReference type="KEGG" id="ptrr:6342808"/>
<dbReference type="AlphaFoldDB" id="A0A5M9KRH8"/>
<proteinExistence type="predicted"/>
<dbReference type="GeneID" id="6342808"/>